<dbReference type="RefSeq" id="WP_203792782.1">
    <property type="nucleotide sequence ID" value="NZ_BAAAQE010000090.1"/>
</dbReference>
<evidence type="ECO:0000256" key="2">
    <source>
        <dbReference type="ARBA" id="ARBA00023125"/>
    </source>
</evidence>
<evidence type="ECO:0000256" key="1">
    <source>
        <dbReference type="ARBA" id="ARBA00023015"/>
    </source>
</evidence>
<dbReference type="PRINTS" id="PR00455">
    <property type="entry name" value="HTHTETR"/>
</dbReference>
<keyword evidence="3" id="KW-0804">Transcription</keyword>
<evidence type="ECO:0000256" key="3">
    <source>
        <dbReference type="ARBA" id="ARBA00023163"/>
    </source>
</evidence>
<name>A0ABQ3X0C3_9ACTN</name>
<dbReference type="EMBL" id="BOMG01000007">
    <property type="protein sequence ID" value="GID51957.1"/>
    <property type="molecule type" value="Genomic_DNA"/>
</dbReference>
<dbReference type="PROSITE" id="PS50977">
    <property type="entry name" value="HTH_TETR_2"/>
    <property type="match status" value="1"/>
</dbReference>
<accession>A0ABQ3X0C3</accession>
<dbReference type="InterPro" id="IPR050109">
    <property type="entry name" value="HTH-type_TetR-like_transc_reg"/>
</dbReference>
<keyword evidence="7" id="KW-1185">Reference proteome</keyword>
<keyword evidence="1" id="KW-0805">Transcription regulation</keyword>
<organism evidence="6 7">
    <name type="scientific">Actinoplanes couchii</name>
    <dbReference type="NCBI Taxonomy" id="403638"/>
    <lineage>
        <taxon>Bacteria</taxon>
        <taxon>Bacillati</taxon>
        <taxon>Actinomycetota</taxon>
        <taxon>Actinomycetes</taxon>
        <taxon>Micromonosporales</taxon>
        <taxon>Micromonosporaceae</taxon>
        <taxon>Actinoplanes</taxon>
    </lineage>
</organism>
<reference evidence="6 7" key="1">
    <citation type="submission" date="2021-01" db="EMBL/GenBank/DDBJ databases">
        <title>Whole genome shotgun sequence of Actinoplanes couchii NBRC 106145.</title>
        <authorList>
            <person name="Komaki H."/>
            <person name="Tamura T."/>
        </authorList>
    </citation>
    <scope>NUCLEOTIDE SEQUENCE [LARGE SCALE GENOMIC DNA]</scope>
    <source>
        <strain evidence="6 7">NBRC 106145</strain>
    </source>
</reference>
<keyword evidence="2 4" id="KW-0238">DNA-binding</keyword>
<evidence type="ECO:0000313" key="6">
    <source>
        <dbReference type="EMBL" id="GID51957.1"/>
    </source>
</evidence>
<feature type="DNA-binding region" description="H-T-H motif" evidence="4">
    <location>
        <begin position="30"/>
        <end position="49"/>
    </location>
</feature>
<gene>
    <name evidence="6" type="ORF">Aco03nite_003610</name>
</gene>
<dbReference type="PANTHER" id="PTHR30055">
    <property type="entry name" value="HTH-TYPE TRANSCRIPTIONAL REGULATOR RUTR"/>
    <property type="match status" value="1"/>
</dbReference>
<evidence type="ECO:0000313" key="7">
    <source>
        <dbReference type="Proteomes" id="UP000612282"/>
    </source>
</evidence>
<comment type="caution">
    <text evidence="6">The sequence shown here is derived from an EMBL/GenBank/DDBJ whole genome shotgun (WGS) entry which is preliminary data.</text>
</comment>
<protein>
    <recommendedName>
        <fullName evidence="5">HTH tetR-type domain-containing protein</fullName>
    </recommendedName>
</protein>
<proteinExistence type="predicted"/>
<dbReference type="InterPro" id="IPR009057">
    <property type="entry name" value="Homeodomain-like_sf"/>
</dbReference>
<feature type="domain" description="HTH tetR-type" evidence="5">
    <location>
        <begin position="7"/>
        <end position="67"/>
    </location>
</feature>
<dbReference type="Gene3D" id="1.10.357.10">
    <property type="entry name" value="Tetracycline Repressor, domain 2"/>
    <property type="match status" value="1"/>
</dbReference>
<sequence>MPRPTKQQIDDEILEAAALLFARHGFRETSIQRIANSVGYSKTGLLHRFPTKEALQAAVIERCVEQIRETGSGVTELPAGPERDRIVVAHIAELAVGSPGIVALLLSSLLSEPESDMGCALESIGESIAAAFGDDPHADVTRALRVTAALGAVAVASVTLRDQITPDATALLAEIGFDALGH</sequence>
<dbReference type="PANTHER" id="PTHR30055:SF234">
    <property type="entry name" value="HTH-TYPE TRANSCRIPTIONAL REGULATOR BETI"/>
    <property type="match status" value="1"/>
</dbReference>
<dbReference type="Proteomes" id="UP000612282">
    <property type="component" value="Unassembled WGS sequence"/>
</dbReference>
<dbReference type="SUPFAM" id="SSF46689">
    <property type="entry name" value="Homeodomain-like"/>
    <property type="match status" value="1"/>
</dbReference>
<dbReference type="InterPro" id="IPR001647">
    <property type="entry name" value="HTH_TetR"/>
</dbReference>
<evidence type="ECO:0000259" key="5">
    <source>
        <dbReference type="PROSITE" id="PS50977"/>
    </source>
</evidence>
<evidence type="ECO:0000256" key="4">
    <source>
        <dbReference type="PROSITE-ProRule" id="PRU00335"/>
    </source>
</evidence>
<dbReference type="Pfam" id="PF00440">
    <property type="entry name" value="TetR_N"/>
    <property type="match status" value="1"/>
</dbReference>